<evidence type="ECO:0000313" key="2">
    <source>
        <dbReference type="EMBL" id="EGD49745.1"/>
    </source>
</evidence>
<keyword evidence="3" id="KW-1185">Reference proteome</keyword>
<organism evidence="2 3">
    <name type="scientific">Ruminiclostridium papyrosolvens DSM 2782</name>
    <dbReference type="NCBI Taxonomy" id="588581"/>
    <lineage>
        <taxon>Bacteria</taxon>
        <taxon>Bacillati</taxon>
        <taxon>Bacillota</taxon>
        <taxon>Clostridia</taxon>
        <taxon>Eubacteriales</taxon>
        <taxon>Oscillospiraceae</taxon>
        <taxon>Ruminiclostridium</taxon>
    </lineage>
</organism>
<accession>F1T8E7</accession>
<dbReference type="AlphaFoldDB" id="F1T8E7"/>
<gene>
    <name evidence="2" type="ORF">Cpap_4187</name>
</gene>
<reference evidence="2" key="1">
    <citation type="submission" date="2009-07" db="EMBL/GenBank/DDBJ databases">
        <authorList>
            <consortium name="US DOE Joint Genome Institute (JGI-PGF)"/>
            <person name="Lucas S."/>
            <person name="Copeland A."/>
            <person name="Lapidus A."/>
            <person name="Glavina del Rio T."/>
            <person name="Tice H."/>
            <person name="Bruce D."/>
            <person name="Goodwin L."/>
            <person name="Pitluck S."/>
            <person name="Larimer F."/>
            <person name="Land M.L."/>
            <person name="Mouttaki H."/>
            <person name="He Z."/>
            <person name="Zhou J."/>
            <person name="Hemme C.L."/>
        </authorList>
    </citation>
    <scope>NUCLEOTIDE SEQUENCE [LARGE SCALE GENOMIC DNA]</scope>
    <source>
        <strain evidence="2">DSM 2782</strain>
    </source>
</reference>
<comment type="caution">
    <text evidence="2">The sequence shown here is derived from an EMBL/GenBank/DDBJ whole genome shotgun (WGS) entry which is preliminary data.</text>
</comment>
<protein>
    <submittedName>
        <fullName evidence="2">Uncharacterized protein</fullName>
    </submittedName>
</protein>
<dbReference type="STRING" id="588581.Cpap_4187"/>
<dbReference type="EMBL" id="ACXX02000001">
    <property type="protein sequence ID" value="EGD49745.1"/>
    <property type="molecule type" value="Genomic_DNA"/>
</dbReference>
<feature type="signal peptide" evidence="1">
    <location>
        <begin position="1"/>
        <end position="25"/>
    </location>
</feature>
<reference evidence="2" key="2">
    <citation type="submission" date="2011-01" db="EMBL/GenBank/DDBJ databases">
        <title>The Non-contiguous Finished genome of Clostridium papyrosolvens.</title>
        <authorList>
            <person name="Lucas S."/>
            <person name="Copeland A."/>
            <person name="Lapidus A."/>
            <person name="Cheng J.-F."/>
            <person name="Goodwin L."/>
            <person name="Pitluck S."/>
            <person name="Misra M."/>
            <person name="Chertkov O."/>
            <person name="Detter J.C."/>
            <person name="Han C."/>
            <person name="Tapia R."/>
            <person name="Land M."/>
            <person name="Hauser L."/>
            <person name="Kyrpides N."/>
            <person name="Ivanova N."/>
            <person name="Pagani I."/>
            <person name="Mouttaki H."/>
            <person name="He Z."/>
            <person name="Zhou J."/>
            <person name="Hemme C.L."/>
            <person name="Woyke T."/>
        </authorList>
    </citation>
    <scope>NUCLEOTIDE SEQUENCE [LARGE SCALE GENOMIC DNA]</scope>
    <source>
        <strain evidence="2">DSM 2782</strain>
    </source>
</reference>
<name>F1T8E7_9FIRM</name>
<dbReference type="Proteomes" id="UP000003860">
    <property type="component" value="Unassembled WGS sequence"/>
</dbReference>
<proteinExistence type="predicted"/>
<evidence type="ECO:0000256" key="1">
    <source>
        <dbReference type="SAM" id="SignalP"/>
    </source>
</evidence>
<dbReference type="OrthoDB" id="9896763at2"/>
<keyword evidence="1" id="KW-0732">Signal</keyword>
<evidence type="ECO:0000313" key="3">
    <source>
        <dbReference type="Proteomes" id="UP000003860"/>
    </source>
</evidence>
<dbReference type="RefSeq" id="WP_004616666.1">
    <property type="nucleotide sequence ID" value="NZ_ACXX02000001.1"/>
</dbReference>
<sequence length="161" mass="17145">MLTKVNIGKLITTILSLSVTFSILAYCSGAATFSHSCSSSDSKTFTDNGSTYYLKVSYDYGSAFPYDDALCTATAGAETYKAREAYAYLANGSATTGVQRHASFSAIGSGIQNISVSAELSGYDHATGYAYAATYNGYTFQNGYDPTYGQTINKDSRLNIT</sequence>
<feature type="chain" id="PRO_5039110461" evidence="1">
    <location>
        <begin position="26"/>
        <end position="161"/>
    </location>
</feature>